<feature type="modified residue" description="4-aspartylphosphate" evidence="2">
    <location>
        <position position="51"/>
    </location>
</feature>
<dbReference type="PANTHER" id="PTHR44591:SF3">
    <property type="entry name" value="RESPONSE REGULATORY DOMAIN-CONTAINING PROTEIN"/>
    <property type="match status" value="1"/>
</dbReference>
<dbReference type="EMBL" id="JACHHZ010000003">
    <property type="protein sequence ID" value="MBB6094266.1"/>
    <property type="molecule type" value="Genomic_DNA"/>
</dbReference>
<evidence type="ECO:0000313" key="5">
    <source>
        <dbReference type="Proteomes" id="UP000588068"/>
    </source>
</evidence>
<dbReference type="CDD" id="cd00156">
    <property type="entry name" value="REC"/>
    <property type="match status" value="1"/>
</dbReference>
<dbReference type="Proteomes" id="UP000588068">
    <property type="component" value="Unassembled WGS sequence"/>
</dbReference>
<dbReference type="Gene3D" id="3.40.50.2300">
    <property type="match status" value="1"/>
</dbReference>
<proteinExistence type="predicted"/>
<dbReference type="Pfam" id="PF00072">
    <property type="entry name" value="Response_reg"/>
    <property type="match status" value="1"/>
</dbReference>
<dbReference type="AlphaFoldDB" id="A0A841HN21"/>
<comment type="caution">
    <text evidence="4">The sequence shown here is derived from an EMBL/GenBank/DDBJ whole genome shotgun (WGS) entry which is preliminary data.</text>
</comment>
<dbReference type="InterPro" id="IPR011006">
    <property type="entry name" value="CheY-like_superfamily"/>
</dbReference>
<evidence type="ECO:0000256" key="1">
    <source>
        <dbReference type="ARBA" id="ARBA00022553"/>
    </source>
</evidence>
<evidence type="ECO:0000259" key="3">
    <source>
        <dbReference type="PROSITE" id="PS50110"/>
    </source>
</evidence>
<accession>A0A841HN21</accession>
<dbReference type="InterPro" id="IPR050595">
    <property type="entry name" value="Bact_response_regulator"/>
</dbReference>
<dbReference type="GO" id="GO:0000160">
    <property type="term" value="P:phosphorelay signal transduction system"/>
    <property type="evidence" value="ECO:0007669"/>
    <property type="project" value="InterPro"/>
</dbReference>
<evidence type="ECO:0000256" key="2">
    <source>
        <dbReference type="PROSITE-ProRule" id="PRU00169"/>
    </source>
</evidence>
<sequence>MKVLIIDDHAPTRALISTWIRSLATEVREISNGRDGLSVCATFKPDIVTLDLRMRLMDGFDTLQALRAQYPDLHVVIVTQADFPDLRRKAAELGAAFFIPKDELRMLRWYLERELQRRSASVG</sequence>
<dbReference type="SMART" id="SM00448">
    <property type="entry name" value="REC"/>
    <property type="match status" value="1"/>
</dbReference>
<gene>
    <name evidence="4" type="ORF">HNQ60_003147</name>
</gene>
<dbReference type="SUPFAM" id="SSF52172">
    <property type="entry name" value="CheY-like"/>
    <property type="match status" value="1"/>
</dbReference>
<protein>
    <submittedName>
        <fullName evidence="4">CheY-like chemotaxis protein</fullName>
    </submittedName>
</protein>
<feature type="domain" description="Response regulatory" evidence="3">
    <location>
        <begin position="2"/>
        <end position="116"/>
    </location>
</feature>
<evidence type="ECO:0000313" key="4">
    <source>
        <dbReference type="EMBL" id="MBB6094266.1"/>
    </source>
</evidence>
<name>A0A841HN21_9GAMM</name>
<dbReference type="RefSeq" id="WP_184333385.1">
    <property type="nucleotide sequence ID" value="NZ_JACHHZ010000003.1"/>
</dbReference>
<keyword evidence="5" id="KW-1185">Reference proteome</keyword>
<dbReference type="PROSITE" id="PS50110">
    <property type="entry name" value="RESPONSE_REGULATORY"/>
    <property type="match status" value="1"/>
</dbReference>
<organism evidence="4 5">
    <name type="scientific">Povalibacter uvarum</name>
    <dbReference type="NCBI Taxonomy" id="732238"/>
    <lineage>
        <taxon>Bacteria</taxon>
        <taxon>Pseudomonadati</taxon>
        <taxon>Pseudomonadota</taxon>
        <taxon>Gammaproteobacteria</taxon>
        <taxon>Steroidobacterales</taxon>
        <taxon>Steroidobacteraceae</taxon>
        <taxon>Povalibacter</taxon>
    </lineage>
</organism>
<dbReference type="PANTHER" id="PTHR44591">
    <property type="entry name" value="STRESS RESPONSE REGULATOR PROTEIN 1"/>
    <property type="match status" value="1"/>
</dbReference>
<dbReference type="InterPro" id="IPR001789">
    <property type="entry name" value="Sig_transdc_resp-reg_receiver"/>
</dbReference>
<keyword evidence="1 2" id="KW-0597">Phosphoprotein</keyword>
<reference evidence="4 5" key="1">
    <citation type="submission" date="2020-08" db="EMBL/GenBank/DDBJ databases">
        <title>Genomic Encyclopedia of Type Strains, Phase IV (KMG-IV): sequencing the most valuable type-strain genomes for metagenomic binning, comparative biology and taxonomic classification.</title>
        <authorList>
            <person name="Goeker M."/>
        </authorList>
    </citation>
    <scope>NUCLEOTIDE SEQUENCE [LARGE SCALE GENOMIC DNA]</scope>
    <source>
        <strain evidence="4 5">DSM 26723</strain>
    </source>
</reference>